<gene>
    <name evidence="3" type="ORF">EV197_2327</name>
</gene>
<feature type="coiled-coil region" evidence="1">
    <location>
        <begin position="65"/>
        <end position="92"/>
    </location>
</feature>
<protein>
    <recommendedName>
        <fullName evidence="5">DUF4142 domain-containing protein</fullName>
    </recommendedName>
</protein>
<feature type="signal peptide" evidence="2">
    <location>
        <begin position="1"/>
        <end position="22"/>
    </location>
</feature>
<feature type="chain" id="PRO_5020259871" description="DUF4142 domain-containing protein" evidence="2">
    <location>
        <begin position="23"/>
        <end position="147"/>
    </location>
</feature>
<evidence type="ECO:0008006" key="5">
    <source>
        <dbReference type="Google" id="ProtNLM"/>
    </source>
</evidence>
<reference evidence="3 4" key="1">
    <citation type="submission" date="2019-02" db="EMBL/GenBank/DDBJ databases">
        <title>Genomic Encyclopedia of Type Strains, Phase IV (KMG-IV): sequencing the most valuable type-strain genomes for metagenomic binning, comparative biology and taxonomic classification.</title>
        <authorList>
            <person name="Goeker M."/>
        </authorList>
    </citation>
    <scope>NUCLEOTIDE SEQUENCE [LARGE SCALE GENOMIC DNA]</scope>
    <source>
        <strain evidence="3 4">DSM 17196</strain>
    </source>
</reference>
<evidence type="ECO:0000256" key="2">
    <source>
        <dbReference type="SAM" id="SignalP"/>
    </source>
</evidence>
<dbReference type="RefSeq" id="WP_130286859.1">
    <property type="nucleotide sequence ID" value="NZ_SGXE01000002.1"/>
</dbReference>
<organism evidence="3 4">
    <name type="scientific">Aquimarina brevivitae</name>
    <dbReference type="NCBI Taxonomy" id="323412"/>
    <lineage>
        <taxon>Bacteria</taxon>
        <taxon>Pseudomonadati</taxon>
        <taxon>Bacteroidota</taxon>
        <taxon>Flavobacteriia</taxon>
        <taxon>Flavobacteriales</taxon>
        <taxon>Flavobacteriaceae</taxon>
        <taxon>Aquimarina</taxon>
    </lineage>
</organism>
<keyword evidence="2" id="KW-0732">Signal</keyword>
<dbReference type="EMBL" id="SGXE01000002">
    <property type="protein sequence ID" value="RZS93747.1"/>
    <property type="molecule type" value="Genomic_DNA"/>
</dbReference>
<dbReference type="AlphaFoldDB" id="A0A4Q7P2C9"/>
<evidence type="ECO:0000313" key="4">
    <source>
        <dbReference type="Proteomes" id="UP000292262"/>
    </source>
</evidence>
<keyword evidence="4" id="KW-1185">Reference proteome</keyword>
<evidence type="ECO:0000256" key="1">
    <source>
        <dbReference type="SAM" id="Coils"/>
    </source>
</evidence>
<proteinExistence type="predicted"/>
<comment type="caution">
    <text evidence="3">The sequence shown here is derived from an EMBL/GenBank/DDBJ whole genome shotgun (WGS) entry which is preliminary data.</text>
</comment>
<evidence type="ECO:0000313" key="3">
    <source>
        <dbReference type="EMBL" id="RZS93747.1"/>
    </source>
</evidence>
<keyword evidence="1" id="KW-0175">Coiled coil</keyword>
<accession>A0A4Q7P2C9</accession>
<name>A0A4Q7P2C9_9FLAO</name>
<sequence>MKTNIAFIVLGITLLVATSTSAQEEIAINVKDSIVNLETLIEKHKDSLQMLIISSARAMTLSPEVKTAKETKVVKEEELKKLEKKLKRKKISQSDFDKEKGEIEKVLVKCDSIEQYFMAMHRNSHNLVRTKIDSLEQRKAYFKSLNK</sequence>
<dbReference type="Proteomes" id="UP000292262">
    <property type="component" value="Unassembled WGS sequence"/>
</dbReference>